<dbReference type="PANTHER" id="PTHR21301">
    <property type="entry name" value="REVERSE TRANSCRIPTASE"/>
    <property type="match status" value="1"/>
</dbReference>
<feature type="domain" description="Helix-turn-helix" evidence="2">
    <location>
        <begin position="1"/>
        <end position="61"/>
    </location>
</feature>
<gene>
    <name evidence="3" type="ORF">LAZ67_8002334</name>
</gene>
<dbReference type="Proteomes" id="UP001235939">
    <property type="component" value="Chromosome 08"/>
</dbReference>
<dbReference type="InterPro" id="IPR000305">
    <property type="entry name" value="GIY-YIG_endonuc"/>
</dbReference>
<proteinExistence type="predicted"/>
<evidence type="ECO:0000259" key="1">
    <source>
        <dbReference type="Pfam" id="PF01541"/>
    </source>
</evidence>
<evidence type="ECO:0000313" key="4">
    <source>
        <dbReference type="Proteomes" id="UP001235939"/>
    </source>
</evidence>
<dbReference type="PANTHER" id="PTHR21301:SF10">
    <property type="entry name" value="REVERSE TRANSCRIPTASE DOMAIN-CONTAINING PROTEIN"/>
    <property type="match status" value="1"/>
</dbReference>
<evidence type="ECO:0008006" key="5">
    <source>
        <dbReference type="Google" id="ProtNLM"/>
    </source>
</evidence>
<dbReference type="EMBL" id="CP092870">
    <property type="protein sequence ID" value="UYV71235.1"/>
    <property type="molecule type" value="Genomic_DNA"/>
</dbReference>
<reference evidence="3 4" key="1">
    <citation type="submission" date="2022-01" db="EMBL/GenBank/DDBJ databases">
        <title>A chromosomal length assembly of Cordylochernes scorpioides.</title>
        <authorList>
            <person name="Zeh D."/>
            <person name="Zeh J."/>
        </authorList>
    </citation>
    <scope>NUCLEOTIDE SEQUENCE [LARGE SCALE GENOMIC DNA]</scope>
    <source>
        <strain evidence="3">IN4F17</strain>
        <tissue evidence="3">Whole Body</tissue>
    </source>
</reference>
<evidence type="ECO:0000259" key="2">
    <source>
        <dbReference type="Pfam" id="PF26215"/>
    </source>
</evidence>
<evidence type="ECO:0000313" key="3">
    <source>
        <dbReference type="EMBL" id="UYV71235.1"/>
    </source>
</evidence>
<name>A0ABY6KVW1_9ARAC</name>
<organism evidence="3 4">
    <name type="scientific">Cordylochernes scorpioides</name>
    <dbReference type="NCBI Taxonomy" id="51811"/>
    <lineage>
        <taxon>Eukaryota</taxon>
        <taxon>Metazoa</taxon>
        <taxon>Ecdysozoa</taxon>
        <taxon>Arthropoda</taxon>
        <taxon>Chelicerata</taxon>
        <taxon>Arachnida</taxon>
        <taxon>Pseudoscorpiones</taxon>
        <taxon>Cheliferoidea</taxon>
        <taxon>Chernetidae</taxon>
        <taxon>Cordylochernes</taxon>
    </lineage>
</organism>
<dbReference type="Pfam" id="PF26215">
    <property type="entry name" value="HTH_animal"/>
    <property type="match status" value="1"/>
</dbReference>
<protein>
    <recommendedName>
        <fullName evidence="5">GIY-YIG domain-containing protein</fullName>
    </recommendedName>
</protein>
<keyword evidence="4" id="KW-1185">Reference proteome</keyword>
<dbReference type="InterPro" id="IPR058912">
    <property type="entry name" value="HTH_animal"/>
</dbReference>
<dbReference type="Pfam" id="PF01541">
    <property type="entry name" value="GIY-YIG"/>
    <property type="match status" value="1"/>
</dbReference>
<accession>A0ABY6KVW1</accession>
<feature type="domain" description="GIY-YIG" evidence="1">
    <location>
        <begin position="129"/>
        <end position="163"/>
    </location>
</feature>
<sequence>MYINFSSFCPLSHKINTVRTLSKRIYTHCNTEESKQRETNNIISNLMSSGYPTNFILRHFHNPSRTKIYDNYKSICTIPYSLQSIKIARELKNFGIRTYFSNTPSIGTILRNPITKDNTPRNTLQRNNAVYSIKCNDCDSVYVGETGRYIKDRIQEHDRNIRHNDPKSLIVQHISQTGHSFNTTDPRSHYSNIPHKHKRLVVEALLSLRYNRCMDRSELIHGQDTTITLRELVALYMADINPEEDIHTDTSDTTITTLRELTALYMADINPVEDIHTDT</sequence>